<dbReference type="Proteomes" id="UP000298596">
    <property type="component" value="Plasmid p6"/>
</dbReference>
<organism evidence="1 2">
    <name type="scientific">Azospirillum brasilense</name>
    <dbReference type="NCBI Taxonomy" id="192"/>
    <lineage>
        <taxon>Bacteria</taxon>
        <taxon>Pseudomonadati</taxon>
        <taxon>Pseudomonadota</taxon>
        <taxon>Alphaproteobacteria</taxon>
        <taxon>Rhodospirillales</taxon>
        <taxon>Azospirillaceae</taxon>
        <taxon>Azospirillum</taxon>
    </lineage>
</organism>
<evidence type="ECO:0000313" key="2">
    <source>
        <dbReference type="Proteomes" id="UP000298596"/>
    </source>
</evidence>
<name>A0A4D8QGG9_AZOBR</name>
<protein>
    <submittedName>
        <fullName evidence="1">Uncharacterized protein</fullName>
    </submittedName>
</protein>
<geneLocation type="plasmid" evidence="1 2">
    <name>p6</name>
</geneLocation>
<proteinExistence type="predicted"/>
<keyword evidence="1" id="KW-0614">Plasmid</keyword>
<evidence type="ECO:0000313" key="1">
    <source>
        <dbReference type="EMBL" id="QCO07310.1"/>
    </source>
</evidence>
<dbReference type="EMBL" id="CP032336">
    <property type="protein sequence ID" value="QCO07310.1"/>
    <property type="molecule type" value="Genomic_DNA"/>
</dbReference>
<reference evidence="1 2" key="1">
    <citation type="submission" date="2018-09" db="EMBL/GenBank/DDBJ databases">
        <title>Whole genome based analysis of evolution and adaptive divergence in Indian and Brazilian strains of Azospirillum brasilense.</title>
        <authorList>
            <person name="Singh C."/>
            <person name="Tripathi A.K."/>
        </authorList>
    </citation>
    <scope>NUCLEOTIDE SEQUENCE [LARGE SCALE GENOMIC DNA]</scope>
    <source>
        <strain evidence="1 2">MTCC4036</strain>
        <plasmid evidence="1 2">p6</plasmid>
    </source>
</reference>
<gene>
    <name evidence="1" type="ORF">D3867_36120</name>
</gene>
<sequence length="72" mass="7865">MTRGAPKPPSCPLGRLHTTRVGAREAAKRGRAETGVIVIFPDMLKDDLEREFVNRIADREYGATAGSGRKGR</sequence>
<dbReference type="AlphaFoldDB" id="A0A4D8QGG9"/>
<accession>A0A4D8QGG9</accession>